<dbReference type="EC" id="2.1.1.163" evidence="3"/>
<dbReference type="Gene3D" id="3.40.50.150">
    <property type="entry name" value="Vaccinia Virus protein VP39"/>
    <property type="match status" value="1"/>
</dbReference>
<evidence type="ECO:0000313" key="3">
    <source>
        <dbReference type="EMBL" id="OIQ92002.1"/>
    </source>
</evidence>
<protein>
    <submittedName>
        <fullName evidence="3">Ubiquinone/menaquinone biosynthesis C-methyltransferase UbiE</fullName>
        <ecNumber evidence="3">2.1.1.163</ecNumber>
        <ecNumber evidence="3">2.1.1.201</ecNumber>
    </submittedName>
</protein>
<keyword evidence="3" id="KW-0489">Methyltransferase</keyword>
<evidence type="ECO:0000256" key="1">
    <source>
        <dbReference type="SAM" id="MobiDB-lite"/>
    </source>
</evidence>
<comment type="caution">
    <text evidence="3">The sequence shown here is derived from an EMBL/GenBank/DDBJ whole genome shotgun (WGS) entry which is preliminary data.</text>
</comment>
<dbReference type="EC" id="2.1.1.201" evidence="3"/>
<feature type="region of interest" description="Disordered" evidence="1">
    <location>
        <begin position="1"/>
        <end position="35"/>
    </location>
</feature>
<dbReference type="PANTHER" id="PTHR42912">
    <property type="entry name" value="METHYLTRANSFERASE"/>
    <property type="match status" value="1"/>
</dbReference>
<dbReference type="CDD" id="cd02440">
    <property type="entry name" value="AdoMet_MTases"/>
    <property type="match status" value="1"/>
</dbReference>
<name>A0A1J5R9H4_9ZZZZ</name>
<dbReference type="SUPFAM" id="SSF53335">
    <property type="entry name" value="S-adenosyl-L-methionine-dependent methyltransferases"/>
    <property type="match status" value="1"/>
</dbReference>
<dbReference type="AlphaFoldDB" id="A0A1J5R9H4"/>
<dbReference type="EMBL" id="MLJW01000243">
    <property type="protein sequence ID" value="OIQ92002.1"/>
    <property type="molecule type" value="Genomic_DNA"/>
</dbReference>
<feature type="compositionally biased region" description="Basic and acidic residues" evidence="1">
    <location>
        <begin position="1"/>
        <end position="11"/>
    </location>
</feature>
<keyword evidence="3" id="KW-0808">Transferase</keyword>
<dbReference type="GO" id="GO:0008425">
    <property type="term" value="F:2-methoxy-6-polyprenyl-1,4-benzoquinol methyltransferase activity"/>
    <property type="evidence" value="ECO:0007669"/>
    <property type="project" value="UniProtKB-EC"/>
</dbReference>
<sequence length="340" mass="36682">MDQEEGSRETCDTADYPIGGGAGGSKRPRRREPRARGDRLAVILSAHGACGVCQTVRVTDDEPGRLAHAGYRDVPAAAGGRAGRSWWDANASDYLAEHGEFLGDVDFCWCPEGVREADAQLLGVTTEVVTHRVLEIGAGAGQCSRWLRRRSPGHAGSIVATDVSGGMLAGAVELDRRTGSTTPLVQADARSLPFADACFDVVFTAFGALPFVPDADRVHREVARVLRPGGRWVFSVTHPIRWAFPDDPGRGGLTADRSYFDRRPYVELDDAGRVLYAEYHRTIGDHVGEVAAAGFMIERIVEPPWPHGHDEVWGGWGPVRGELLPGTAIFVTHLVGAPTN</sequence>
<organism evidence="3">
    <name type="scientific">mine drainage metagenome</name>
    <dbReference type="NCBI Taxonomy" id="410659"/>
    <lineage>
        <taxon>unclassified sequences</taxon>
        <taxon>metagenomes</taxon>
        <taxon>ecological metagenomes</taxon>
    </lineage>
</organism>
<dbReference type="PANTHER" id="PTHR42912:SF93">
    <property type="entry name" value="N6-ADENOSINE-METHYLTRANSFERASE TMT1A"/>
    <property type="match status" value="1"/>
</dbReference>
<feature type="domain" description="Methyltransferase" evidence="2">
    <location>
        <begin position="133"/>
        <end position="230"/>
    </location>
</feature>
<evidence type="ECO:0000259" key="2">
    <source>
        <dbReference type="Pfam" id="PF13649"/>
    </source>
</evidence>
<keyword evidence="3" id="KW-0830">Ubiquinone</keyword>
<reference evidence="3" key="1">
    <citation type="submission" date="2016-10" db="EMBL/GenBank/DDBJ databases">
        <title>Sequence of Gallionella enrichment culture.</title>
        <authorList>
            <person name="Poehlein A."/>
            <person name="Muehling M."/>
            <person name="Daniel R."/>
        </authorList>
    </citation>
    <scope>NUCLEOTIDE SEQUENCE</scope>
</reference>
<dbReference type="InterPro" id="IPR029063">
    <property type="entry name" value="SAM-dependent_MTases_sf"/>
</dbReference>
<gene>
    <name evidence="3" type="primary">ubiE_29</name>
    <name evidence="3" type="ORF">GALL_260670</name>
</gene>
<accession>A0A1J5R9H4</accession>
<dbReference type="InterPro" id="IPR050508">
    <property type="entry name" value="Methyltransf_Superfamily"/>
</dbReference>
<proteinExistence type="predicted"/>
<dbReference type="GO" id="GO:0032259">
    <property type="term" value="P:methylation"/>
    <property type="evidence" value="ECO:0007669"/>
    <property type="project" value="UniProtKB-KW"/>
</dbReference>
<dbReference type="GO" id="GO:0043770">
    <property type="term" value="F:demethylmenaquinone methyltransferase activity"/>
    <property type="evidence" value="ECO:0007669"/>
    <property type="project" value="UniProtKB-EC"/>
</dbReference>
<dbReference type="InterPro" id="IPR041698">
    <property type="entry name" value="Methyltransf_25"/>
</dbReference>
<dbReference type="Pfam" id="PF13649">
    <property type="entry name" value="Methyltransf_25"/>
    <property type="match status" value="1"/>
</dbReference>